<accession>A0A645FIY8</accession>
<dbReference type="AlphaFoldDB" id="A0A645FIY8"/>
<gene>
    <name evidence="1" type="ORF">SDC9_161688</name>
</gene>
<evidence type="ECO:0000313" key="1">
    <source>
        <dbReference type="EMBL" id="MPN14361.1"/>
    </source>
</evidence>
<dbReference type="PROSITE" id="PS51257">
    <property type="entry name" value="PROKAR_LIPOPROTEIN"/>
    <property type="match status" value="1"/>
</dbReference>
<protein>
    <submittedName>
        <fullName evidence="1">Uncharacterized protein</fullName>
    </submittedName>
</protein>
<sequence>MKRCPTLNLPVRFAPTLTTLMTASCPGITGSVLRSFEITRGCASPARISFTSEKQSPIASIRTRSSSGPICGTGMTHGPSFSPKFSMPAPNICHACIFSGIETFCITLSLSPYNSASVACQSARRDWMKLMISC</sequence>
<organism evidence="1">
    <name type="scientific">bioreactor metagenome</name>
    <dbReference type="NCBI Taxonomy" id="1076179"/>
    <lineage>
        <taxon>unclassified sequences</taxon>
        <taxon>metagenomes</taxon>
        <taxon>ecological metagenomes</taxon>
    </lineage>
</organism>
<reference evidence="1" key="1">
    <citation type="submission" date="2019-08" db="EMBL/GenBank/DDBJ databases">
        <authorList>
            <person name="Kucharzyk K."/>
            <person name="Murdoch R.W."/>
            <person name="Higgins S."/>
            <person name="Loffler F."/>
        </authorList>
    </citation>
    <scope>NUCLEOTIDE SEQUENCE</scope>
</reference>
<proteinExistence type="predicted"/>
<dbReference type="EMBL" id="VSSQ01060977">
    <property type="protein sequence ID" value="MPN14361.1"/>
    <property type="molecule type" value="Genomic_DNA"/>
</dbReference>
<name>A0A645FIY8_9ZZZZ</name>
<comment type="caution">
    <text evidence="1">The sequence shown here is derived from an EMBL/GenBank/DDBJ whole genome shotgun (WGS) entry which is preliminary data.</text>
</comment>